<evidence type="ECO:0000313" key="3">
    <source>
        <dbReference type="Proteomes" id="UP000076420"/>
    </source>
</evidence>
<organism evidence="2 3">
    <name type="scientific">Biomphalaria glabrata</name>
    <name type="common">Bloodfluke planorb</name>
    <name type="synonym">Freshwater snail</name>
    <dbReference type="NCBI Taxonomy" id="6526"/>
    <lineage>
        <taxon>Eukaryota</taxon>
        <taxon>Metazoa</taxon>
        <taxon>Spiralia</taxon>
        <taxon>Lophotrochozoa</taxon>
        <taxon>Mollusca</taxon>
        <taxon>Gastropoda</taxon>
        <taxon>Heterobranchia</taxon>
        <taxon>Euthyneura</taxon>
        <taxon>Panpulmonata</taxon>
        <taxon>Hygrophila</taxon>
        <taxon>Lymnaeoidea</taxon>
        <taxon>Planorbidae</taxon>
        <taxon>Biomphalaria</taxon>
    </lineage>
</organism>
<reference evidence="2" key="1">
    <citation type="submission" date="2020-05" db="UniProtKB">
        <authorList>
            <consortium name="EnsemblMetazoa"/>
        </authorList>
    </citation>
    <scope>IDENTIFICATION</scope>
    <source>
        <strain evidence="2">BB02</strain>
    </source>
</reference>
<proteinExistence type="predicted"/>
<dbReference type="AlphaFoldDB" id="A0A2C9L363"/>
<feature type="region of interest" description="Disordered" evidence="1">
    <location>
        <begin position="19"/>
        <end position="44"/>
    </location>
</feature>
<accession>A0A2C9L363</accession>
<dbReference type="OrthoDB" id="6118686at2759"/>
<dbReference type="VEuPathDB" id="VectorBase:BGLB026424"/>
<protein>
    <submittedName>
        <fullName evidence="2">Uncharacterized protein</fullName>
    </submittedName>
</protein>
<name>A0A2C9L363_BIOGL</name>
<dbReference type="Proteomes" id="UP000076420">
    <property type="component" value="Unassembled WGS sequence"/>
</dbReference>
<dbReference type="VEuPathDB" id="VectorBase:BGLAX_036657"/>
<sequence>MGNICDCFKDLKPPYEPTSRTPLLSAQSGPVNSQPATNNVGSSARRNKLVQQELASSLEHLTAISLAPVKTVATLDKTFQDHSKLYNDLYNNFYELRKCLFEFKSKFVSETAGIPTIVDCLKVLSKRCGGAHLTGSRTKNCIQIVYDKREVSEKCEGPPEEVVEILELYNRTNKLIKNILDKASQVSSSIQLVLEEEQKLKREVTKADPDGKLGPEPLKTTGENFIKLHKVPEYIDTIQKYTNKAFVEIMSGSKALFEET</sequence>
<evidence type="ECO:0000313" key="2">
    <source>
        <dbReference type="EnsemblMetazoa" id="BGLB026424-PA"/>
    </source>
</evidence>
<evidence type="ECO:0000256" key="1">
    <source>
        <dbReference type="SAM" id="MobiDB-lite"/>
    </source>
</evidence>
<dbReference type="EnsemblMetazoa" id="BGLB026424-RA">
    <property type="protein sequence ID" value="BGLB026424-PA"/>
    <property type="gene ID" value="BGLB026424"/>
</dbReference>
<gene>
    <name evidence="2" type="primary">106063029</name>
</gene>
<dbReference type="KEGG" id="bgt:106063029"/>